<dbReference type="Proteomes" id="UP000762676">
    <property type="component" value="Unassembled WGS sequence"/>
</dbReference>
<feature type="compositionally biased region" description="Low complexity" evidence="1">
    <location>
        <begin position="335"/>
        <end position="345"/>
    </location>
</feature>
<name>A0AAV4FBW4_9GAST</name>
<dbReference type="EMBL" id="BMAT01011309">
    <property type="protein sequence ID" value="GFR70285.1"/>
    <property type="molecule type" value="Genomic_DNA"/>
</dbReference>
<reference evidence="2 3" key="1">
    <citation type="journal article" date="2021" name="Elife">
        <title>Chloroplast acquisition without the gene transfer in kleptoplastic sea slugs, Plakobranchus ocellatus.</title>
        <authorList>
            <person name="Maeda T."/>
            <person name="Takahashi S."/>
            <person name="Yoshida T."/>
            <person name="Shimamura S."/>
            <person name="Takaki Y."/>
            <person name="Nagai Y."/>
            <person name="Toyoda A."/>
            <person name="Suzuki Y."/>
            <person name="Arimoto A."/>
            <person name="Ishii H."/>
            <person name="Satoh N."/>
            <person name="Nishiyama T."/>
            <person name="Hasebe M."/>
            <person name="Maruyama T."/>
            <person name="Minagawa J."/>
            <person name="Obokata J."/>
            <person name="Shigenobu S."/>
        </authorList>
    </citation>
    <scope>NUCLEOTIDE SEQUENCE [LARGE SCALE GENOMIC DNA]</scope>
</reference>
<feature type="region of interest" description="Disordered" evidence="1">
    <location>
        <begin position="334"/>
        <end position="368"/>
    </location>
</feature>
<feature type="region of interest" description="Disordered" evidence="1">
    <location>
        <begin position="232"/>
        <end position="260"/>
    </location>
</feature>
<feature type="region of interest" description="Disordered" evidence="1">
    <location>
        <begin position="380"/>
        <end position="472"/>
    </location>
</feature>
<evidence type="ECO:0000313" key="3">
    <source>
        <dbReference type="Proteomes" id="UP000762676"/>
    </source>
</evidence>
<evidence type="ECO:0000256" key="1">
    <source>
        <dbReference type="SAM" id="MobiDB-lite"/>
    </source>
</evidence>
<keyword evidence="3" id="KW-1185">Reference proteome</keyword>
<feature type="compositionally biased region" description="Polar residues" evidence="1">
    <location>
        <begin position="391"/>
        <end position="401"/>
    </location>
</feature>
<feature type="compositionally biased region" description="Polar residues" evidence="1">
    <location>
        <begin position="244"/>
        <end position="260"/>
    </location>
</feature>
<gene>
    <name evidence="2" type="ORF">ElyMa_005649700</name>
</gene>
<feature type="compositionally biased region" description="Polar residues" evidence="1">
    <location>
        <begin position="40"/>
        <end position="53"/>
    </location>
</feature>
<feature type="compositionally biased region" description="Low complexity" evidence="1">
    <location>
        <begin position="54"/>
        <end position="81"/>
    </location>
</feature>
<organism evidence="2 3">
    <name type="scientific">Elysia marginata</name>
    <dbReference type="NCBI Taxonomy" id="1093978"/>
    <lineage>
        <taxon>Eukaryota</taxon>
        <taxon>Metazoa</taxon>
        <taxon>Spiralia</taxon>
        <taxon>Lophotrochozoa</taxon>
        <taxon>Mollusca</taxon>
        <taxon>Gastropoda</taxon>
        <taxon>Heterobranchia</taxon>
        <taxon>Euthyneura</taxon>
        <taxon>Panpulmonata</taxon>
        <taxon>Sacoglossa</taxon>
        <taxon>Placobranchoidea</taxon>
        <taxon>Plakobranchidae</taxon>
        <taxon>Elysia</taxon>
    </lineage>
</organism>
<feature type="region of interest" description="Disordered" evidence="1">
    <location>
        <begin position="34"/>
        <end position="127"/>
    </location>
</feature>
<protein>
    <recommendedName>
        <fullName evidence="4">Katanin p80 subunit C-terminal domain-containing protein</fullName>
    </recommendedName>
</protein>
<dbReference type="AlphaFoldDB" id="A0AAV4FBW4"/>
<evidence type="ECO:0008006" key="4">
    <source>
        <dbReference type="Google" id="ProtNLM"/>
    </source>
</evidence>
<sequence length="689" mass="75052">MFTRFWRWVRRIVSPTKGNQVEVGDKQLELLDEEPLPAHSTATRPLTLTSGGVTFTSSASEGSNSTSPSPSRTPTPSGQTTRRQLPPTPGVPILPVPPRKPQRLHHKRISADSISQSGTLGVSPVPAPQTVKAAGKDALKEWCRVQLPNSEHELLQQTKNPEQDPQFLVQLCLQLLRALSHIPGSVQTMVENHIATAVLGSMAVYREDSGIQSFCLDILAKVATRQQKLWEASPQTLEPEKNANETTQWKQNGGTAKNSQDLIKNNKSLCLTNKVKASSDGEDSEVYRLNVDENGSEEPDNSSFGILKKARSYENLRTPDRRVSFVYEDGLVAHSSGTSSSSSSGLNSPTKDIDSGEQGGQESPDIQILSRSIIVPTQLSLRDSSDGEAGPTQSESSTTSDHPPFSLSHVDYGPAPPKPARRPIGPPLVHINSQSTDTEENLDSPPPPPLPERTRLVSPNRHNGLNEDDEGQTVYSAGDELHGYFPDRIDSPNHMQSSVDLANFRYSAADIMFMKRLLSVQVTCQVCAASARGQGPHALKMINMPLDVLLNQSDIPRCLAQFFKSQYTVGTTLMDVDPSTVISVIDAVRYEVLVFDLVRSSLEVLIESLSDKLSVAVVAAGLEVMASARHNPSLARVYSDTEFLQRVRSLASKVRQTVKDDPDLCSSVDALLEMFGDNAKPGETKSDSS</sequence>
<comment type="caution">
    <text evidence="2">The sequence shown here is derived from an EMBL/GenBank/DDBJ whole genome shotgun (WGS) entry which is preliminary data.</text>
</comment>
<feature type="compositionally biased region" description="Pro residues" evidence="1">
    <location>
        <begin position="86"/>
        <end position="99"/>
    </location>
</feature>
<proteinExistence type="predicted"/>
<accession>A0AAV4FBW4</accession>
<evidence type="ECO:0000313" key="2">
    <source>
        <dbReference type="EMBL" id="GFR70285.1"/>
    </source>
</evidence>